<keyword evidence="8" id="KW-1185">Reference proteome</keyword>
<keyword evidence="2" id="KW-0547">Nucleotide-binding</keyword>
<dbReference type="OrthoDB" id="5292475at2"/>
<keyword evidence="4" id="KW-1278">Translocase</keyword>
<feature type="domain" description="ABC transporter" evidence="6">
    <location>
        <begin position="3"/>
        <end position="238"/>
    </location>
</feature>
<keyword evidence="3 7" id="KW-0067">ATP-binding</keyword>
<dbReference type="InterPro" id="IPR027417">
    <property type="entry name" value="P-loop_NTPase"/>
</dbReference>
<protein>
    <submittedName>
        <fullName evidence="7">Hemin ABC transporter ATP-binding protein</fullName>
    </submittedName>
</protein>
<dbReference type="InterPro" id="IPR003593">
    <property type="entry name" value="AAA+_ATPase"/>
</dbReference>
<evidence type="ECO:0000313" key="8">
    <source>
        <dbReference type="Proteomes" id="UP000036426"/>
    </source>
</evidence>
<dbReference type="EMBL" id="LDOV01000010">
    <property type="protein sequence ID" value="KLV01654.1"/>
    <property type="molecule type" value="Genomic_DNA"/>
</dbReference>
<comment type="caution">
    <text evidence="7">The sequence shown here is derived from an EMBL/GenBank/DDBJ whole genome shotgun (WGS) entry which is preliminary data.</text>
</comment>
<dbReference type="SUPFAM" id="SSF52540">
    <property type="entry name" value="P-loop containing nucleoside triphosphate hydrolases"/>
    <property type="match status" value="1"/>
</dbReference>
<gene>
    <name evidence="7" type="ORF">ABT58_04110</name>
</gene>
<dbReference type="NCBIfam" id="NF010068">
    <property type="entry name" value="PRK13548.1"/>
    <property type="match status" value="1"/>
</dbReference>
<evidence type="ECO:0000256" key="3">
    <source>
        <dbReference type="ARBA" id="ARBA00022840"/>
    </source>
</evidence>
<sequence>MSIEINHVSLKLGNKVLLDNVSTAFHAGQLTIILGPNGTGKSSLLKIITQEWETQGNLRFFGRAAQDWKPAELAASLGVLPQSSSLTFAFTVTEVVELGGLALSAPQRQIAAIAQENMQKTDVAHLAQRLYPSLSGGEKQRVHLARILTQLSGSSRPPILLLDEPTSALDIGHQHKTLQLAKAQAQAGATVVAVIHDLNLAAQYADRILILNHGHIVADGTPAEVLVADTIEDVYGWPVQVIPHPTEAYPVVMS</sequence>
<reference evidence="7 8" key="1">
    <citation type="submission" date="2015-05" db="EMBL/GenBank/DDBJ databases">
        <title>Photobacterium galathea sp. nov.</title>
        <authorList>
            <person name="Machado H."/>
            <person name="Gram L."/>
        </authorList>
    </citation>
    <scope>NUCLEOTIDE SEQUENCE [LARGE SCALE GENOMIC DNA]</scope>
    <source>
        <strain evidence="7 8">DSM 25995</strain>
    </source>
</reference>
<keyword evidence="1" id="KW-0813">Transport</keyword>
<dbReference type="PANTHER" id="PTHR42794:SF1">
    <property type="entry name" value="HEMIN IMPORT ATP-BINDING PROTEIN HMUV"/>
    <property type="match status" value="1"/>
</dbReference>
<dbReference type="GO" id="GO:0016887">
    <property type="term" value="F:ATP hydrolysis activity"/>
    <property type="evidence" value="ECO:0007669"/>
    <property type="project" value="InterPro"/>
</dbReference>
<proteinExistence type="predicted"/>
<dbReference type="GO" id="GO:0005524">
    <property type="term" value="F:ATP binding"/>
    <property type="evidence" value="ECO:0007669"/>
    <property type="project" value="UniProtKB-KW"/>
</dbReference>
<dbReference type="Proteomes" id="UP000036426">
    <property type="component" value="Unassembled WGS sequence"/>
</dbReference>
<dbReference type="CDD" id="cd03214">
    <property type="entry name" value="ABC_Iron-Siderophores_B12_Hemin"/>
    <property type="match status" value="1"/>
</dbReference>
<dbReference type="InterPro" id="IPR003439">
    <property type="entry name" value="ABC_transporter-like_ATP-bd"/>
</dbReference>
<evidence type="ECO:0000259" key="6">
    <source>
        <dbReference type="PROSITE" id="PS50893"/>
    </source>
</evidence>
<organism evidence="7 8">
    <name type="scientific">Photobacterium aphoticum</name>
    <dbReference type="NCBI Taxonomy" id="754436"/>
    <lineage>
        <taxon>Bacteria</taxon>
        <taxon>Pseudomonadati</taxon>
        <taxon>Pseudomonadota</taxon>
        <taxon>Gammaproteobacteria</taxon>
        <taxon>Vibrionales</taxon>
        <taxon>Vibrionaceae</taxon>
        <taxon>Photobacterium</taxon>
    </lineage>
</organism>
<dbReference type="PATRIC" id="fig|754436.4.peg.873"/>
<dbReference type="PROSITE" id="PS50893">
    <property type="entry name" value="ABC_TRANSPORTER_2"/>
    <property type="match status" value="1"/>
</dbReference>
<dbReference type="PANTHER" id="PTHR42794">
    <property type="entry name" value="HEMIN IMPORT ATP-BINDING PROTEIN HMUV"/>
    <property type="match status" value="1"/>
</dbReference>
<evidence type="ECO:0000256" key="5">
    <source>
        <dbReference type="ARBA" id="ARBA00037066"/>
    </source>
</evidence>
<dbReference type="AlphaFoldDB" id="A0A0J1GQG2"/>
<name>A0A0J1GQG2_9GAMM</name>
<dbReference type="RefSeq" id="WP_047873106.1">
    <property type="nucleotide sequence ID" value="NZ_BMYC01000001.1"/>
</dbReference>
<dbReference type="SMART" id="SM00382">
    <property type="entry name" value="AAA"/>
    <property type="match status" value="1"/>
</dbReference>
<dbReference type="Pfam" id="PF00005">
    <property type="entry name" value="ABC_tran"/>
    <property type="match status" value="1"/>
</dbReference>
<evidence type="ECO:0000313" key="7">
    <source>
        <dbReference type="EMBL" id="KLV01654.1"/>
    </source>
</evidence>
<evidence type="ECO:0000256" key="1">
    <source>
        <dbReference type="ARBA" id="ARBA00022448"/>
    </source>
</evidence>
<evidence type="ECO:0000256" key="4">
    <source>
        <dbReference type="ARBA" id="ARBA00022967"/>
    </source>
</evidence>
<dbReference type="Gene3D" id="3.40.50.300">
    <property type="entry name" value="P-loop containing nucleotide triphosphate hydrolases"/>
    <property type="match status" value="1"/>
</dbReference>
<comment type="function">
    <text evidence="5">Part of the ABC transporter complex HmuTUV involved in hemin import. Responsible for energy coupling to the transport system.</text>
</comment>
<evidence type="ECO:0000256" key="2">
    <source>
        <dbReference type="ARBA" id="ARBA00022741"/>
    </source>
</evidence>
<accession>A0A0J1GQG2</accession>